<evidence type="ECO:0000256" key="4">
    <source>
        <dbReference type="ARBA" id="ARBA00022723"/>
    </source>
</evidence>
<feature type="compositionally biased region" description="Polar residues" evidence="13">
    <location>
        <begin position="873"/>
        <end position="888"/>
    </location>
</feature>
<comment type="caution">
    <text evidence="15">The sequence shown here is derived from an EMBL/GenBank/DDBJ whole genome shotgun (WGS) entry which is preliminary data.</text>
</comment>
<evidence type="ECO:0000256" key="2">
    <source>
        <dbReference type="ARBA" id="ARBA00004123"/>
    </source>
</evidence>
<dbReference type="PROSITE" id="PS00028">
    <property type="entry name" value="ZINC_FINGER_C2H2_1"/>
    <property type="match status" value="26"/>
</dbReference>
<keyword evidence="7" id="KW-0862">Zinc</keyword>
<dbReference type="Pfam" id="PF13912">
    <property type="entry name" value="zf-C2H2_6"/>
    <property type="match status" value="1"/>
</dbReference>
<keyword evidence="16" id="KW-1185">Reference proteome</keyword>
<feature type="domain" description="C2H2-type" evidence="14">
    <location>
        <begin position="1239"/>
        <end position="1267"/>
    </location>
</feature>
<dbReference type="GO" id="GO:0000981">
    <property type="term" value="F:DNA-binding transcription factor activity, RNA polymerase II-specific"/>
    <property type="evidence" value="ECO:0007669"/>
    <property type="project" value="TreeGrafter"/>
</dbReference>
<feature type="domain" description="C2H2-type" evidence="14">
    <location>
        <begin position="1119"/>
        <end position="1147"/>
    </location>
</feature>
<dbReference type="InterPro" id="IPR013087">
    <property type="entry name" value="Znf_C2H2_type"/>
</dbReference>
<feature type="compositionally biased region" description="Polar residues" evidence="13">
    <location>
        <begin position="979"/>
        <end position="995"/>
    </location>
</feature>
<dbReference type="Gene3D" id="3.30.160.60">
    <property type="entry name" value="Classic Zinc Finger"/>
    <property type="match status" value="20"/>
</dbReference>
<feature type="domain" description="C2H2-type" evidence="14">
    <location>
        <begin position="481"/>
        <end position="508"/>
    </location>
</feature>
<keyword evidence="11" id="KW-0539">Nucleus</keyword>
<feature type="region of interest" description="Disordered" evidence="13">
    <location>
        <begin position="1433"/>
        <end position="1466"/>
    </location>
</feature>
<dbReference type="GO" id="GO:0008270">
    <property type="term" value="F:zinc ion binding"/>
    <property type="evidence" value="ECO:0007669"/>
    <property type="project" value="UniProtKB-KW"/>
</dbReference>
<dbReference type="FunFam" id="3.30.160.60:FF:000624">
    <property type="entry name" value="zinc finger protein 697"/>
    <property type="match status" value="1"/>
</dbReference>
<evidence type="ECO:0000256" key="9">
    <source>
        <dbReference type="ARBA" id="ARBA00023125"/>
    </source>
</evidence>
<dbReference type="Proteomes" id="UP000735302">
    <property type="component" value="Unassembled WGS sequence"/>
</dbReference>
<feature type="domain" description="C2H2-type" evidence="14">
    <location>
        <begin position="368"/>
        <end position="396"/>
    </location>
</feature>
<feature type="region of interest" description="Disordered" evidence="13">
    <location>
        <begin position="1"/>
        <end position="24"/>
    </location>
</feature>
<evidence type="ECO:0000256" key="3">
    <source>
        <dbReference type="ARBA" id="ARBA00006991"/>
    </source>
</evidence>
<organism evidence="15 16">
    <name type="scientific">Plakobranchus ocellatus</name>
    <dbReference type="NCBI Taxonomy" id="259542"/>
    <lineage>
        <taxon>Eukaryota</taxon>
        <taxon>Metazoa</taxon>
        <taxon>Spiralia</taxon>
        <taxon>Lophotrochozoa</taxon>
        <taxon>Mollusca</taxon>
        <taxon>Gastropoda</taxon>
        <taxon>Heterobranchia</taxon>
        <taxon>Euthyneura</taxon>
        <taxon>Panpulmonata</taxon>
        <taxon>Sacoglossa</taxon>
        <taxon>Placobranchoidea</taxon>
        <taxon>Plakobranchidae</taxon>
        <taxon>Plakobranchus</taxon>
    </lineage>
</organism>
<evidence type="ECO:0000256" key="1">
    <source>
        <dbReference type="ARBA" id="ARBA00003767"/>
    </source>
</evidence>
<feature type="domain" description="C2H2-type" evidence="14">
    <location>
        <begin position="1060"/>
        <end position="1087"/>
    </location>
</feature>
<evidence type="ECO:0000313" key="16">
    <source>
        <dbReference type="Proteomes" id="UP000735302"/>
    </source>
</evidence>
<keyword evidence="4" id="KW-0479">Metal-binding</keyword>
<reference evidence="15 16" key="1">
    <citation type="journal article" date="2021" name="Elife">
        <title>Chloroplast acquisition without the gene transfer in kleptoplastic sea slugs, Plakobranchus ocellatus.</title>
        <authorList>
            <person name="Maeda T."/>
            <person name="Takahashi S."/>
            <person name="Yoshida T."/>
            <person name="Shimamura S."/>
            <person name="Takaki Y."/>
            <person name="Nagai Y."/>
            <person name="Toyoda A."/>
            <person name="Suzuki Y."/>
            <person name="Arimoto A."/>
            <person name="Ishii H."/>
            <person name="Satoh N."/>
            <person name="Nishiyama T."/>
            <person name="Hasebe M."/>
            <person name="Maruyama T."/>
            <person name="Minagawa J."/>
            <person name="Obokata J."/>
            <person name="Shigenobu S."/>
        </authorList>
    </citation>
    <scope>NUCLEOTIDE SEQUENCE [LARGE SCALE GENOMIC DNA]</scope>
</reference>
<dbReference type="FunFam" id="3.30.160.60:FF:000340">
    <property type="entry name" value="zinc finger protein 473 isoform X1"/>
    <property type="match status" value="1"/>
</dbReference>
<dbReference type="PANTHER" id="PTHR24384:SF189">
    <property type="entry name" value="C2H2-TYPE DOMAIN-CONTAINING PROTEIN-RELATED"/>
    <property type="match status" value="1"/>
</dbReference>
<dbReference type="InterPro" id="IPR036236">
    <property type="entry name" value="Znf_C2H2_sf"/>
</dbReference>
<feature type="domain" description="C2H2-type" evidence="14">
    <location>
        <begin position="1179"/>
        <end position="1207"/>
    </location>
</feature>
<gene>
    <name evidence="15" type="ORF">PoB_007264200</name>
</gene>
<feature type="domain" description="C2H2-type" evidence="14">
    <location>
        <begin position="453"/>
        <end position="480"/>
    </location>
</feature>
<feature type="compositionally biased region" description="Basic residues" evidence="13">
    <location>
        <begin position="1018"/>
        <end position="1032"/>
    </location>
</feature>
<dbReference type="FunFam" id="3.30.160.60:FF:000075">
    <property type="entry name" value="Putative zinc finger protein 536"/>
    <property type="match status" value="1"/>
</dbReference>
<dbReference type="EMBL" id="BLXT01008169">
    <property type="protein sequence ID" value="GFO46137.1"/>
    <property type="molecule type" value="Genomic_DNA"/>
</dbReference>
<keyword evidence="8" id="KW-0805">Transcription regulation</keyword>
<evidence type="ECO:0000256" key="7">
    <source>
        <dbReference type="ARBA" id="ARBA00022833"/>
    </source>
</evidence>
<dbReference type="FunFam" id="3.30.160.60:FF:000184">
    <property type="entry name" value="Zinc finger protein 333"/>
    <property type="match status" value="1"/>
</dbReference>
<feature type="domain" description="C2H2-type" evidence="14">
    <location>
        <begin position="1148"/>
        <end position="1176"/>
    </location>
</feature>
<feature type="domain" description="C2H2-type" evidence="14">
    <location>
        <begin position="260"/>
        <end position="287"/>
    </location>
</feature>
<dbReference type="FunFam" id="3.30.160.60:FF:000060">
    <property type="entry name" value="zinc finger protein 436"/>
    <property type="match status" value="1"/>
</dbReference>
<evidence type="ECO:0000256" key="12">
    <source>
        <dbReference type="PROSITE-ProRule" id="PRU00042"/>
    </source>
</evidence>
<comment type="subcellular location">
    <subcellularLocation>
        <location evidence="2">Nucleus</location>
    </subcellularLocation>
</comment>
<dbReference type="SUPFAM" id="SSF57667">
    <property type="entry name" value="beta-beta-alpha zinc fingers"/>
    <property type="match status" value="14"/>
</dbReference>
<feature type="domain" description="C2H2-type" evidence="14">
    <location>
        <begin position="209"/>
        <end position="237"/>
    </location>
</feature>
<evidence type="ECO:0000256" key="5">
    <source>
        <dbReference type="ARBA" id="ARBA00022737"/>
    </source>
</evidence>
<dbReference type="FunFam" id="3.30.160.60:FF:000446">
    <property type="entry name" value="Zinc finger protein"/>
    <property type="match status" value="2"/>
</dbReference>
<feature type="compositionally biased region" description="Low complexity" evidence="13">
    <location>
        <begin position="862"/>
        <end position="872"/>
    </location>
</feature>
<dbReference type="FunFam" id="3.30.160.60:FF:000097">
    <property type="entry name" value="Zinc finger protein"/>
    <property type="match status" value="1"/>
</dbReference>
<dbReference type="PANTHER" id="PTHR24384">
    <property type="entry name" value="FINGER PUTATIVE TRANSCRIPTION FACTOR FAMILY-RELATED"/>
    <property type="match status" value="1"/>
</dbReference>
<keyword evidence="10" id="KW-0804">Transcription</keyword>
<protein>
    <submittedName>
        <fullName evidence="15">Zinc finger protein 569</fullName>
    </submittedName>
</protein>
<feature type="domain" description="C2H2-type" evidence="14">
    <location>
        <begin position="1380"/>
        <end position="1407"/>
    </location>
</feature>
<name>A0AAV4DPF8_9GAST</name>
<accession>A0AAV4DPF8</accession>
<feature type="domain" description="C2H2-type" evidence="14">
    <location>
        <begin position="1296"/>
        <end position="1323"/>
    </location>
</feature>
<dbReference type="Pfam" id="PF00096">
    <property type="entry name" value="zf-C2H2"/>
    <property type="match status" value="14"/>
</dbReference>
<keyword evidence="5" id="KW-0677">Repeat</keyword>
<dbReference type="PROSITE" id="PS50157">
    <property type="entry name" value="ZINC_FINGER_C2H2_2"/>
    <property type="match status" value="25"/>
</dbReference>
<keyword evidence="9" id="KW-0238">DNA-binding</keyword>
<feature type="domain" description="C2H2-type" evidence="14">
    <location>
        <begin position="537"/>
        <end position="564"/>
    </location>
</feature>
<evidence type="ECO:0000256" key="11">
    <source>
        <dbReference type="ARBA" id="ARBA00023242"/>
    </source>
</evidence>
<evidence type="ECO:0000256" key="10">
    <source>
        <dbReference type="ARBA" id="ARBA00023163"/>
    </source>
</evidence>
<evidence type="ECO:0000259" key="14">
    <source>
        <dbReference type="PROSITE" id="PS50157"/>
    </source>
</evidence>
<comment type="function">
    <text evidence="1">May be involved in transcriptional regulation.</text>
</comment>
<feature type="domain" description="C2H2-type" evidence="14">
    <location>
        <begin position="1088"/>
        <end position="1116"/>
    </location>
</feature>
<feature type="domain" description="C2H2-type" evidence="14">
    <location>
        <begin position="29"/>
        <end position="57"/>
    </location>
</feature>
<feature type="domain" description="C2H2-type" evidence="14">
    <location>
        <begin position="397"/>
        <end position="424"/>
    </location>
</feature>
<evidence type="ECO:0000256" key="13">
    <source>
        <dbReference type="SAM" id="MobiDB-lite"/>
    </source>
</evidence>
<feature type="domain" description="C2H2-type" evidence="14">
    <location>
        <begin position="316"/>
        <end position="339"/>
    </location>
</feature>
<dbReference type="GO" id="GO:0005634">
    <property type="term" value="C:nucleus"/>
    <property type="evidence" value="ECO:0007669"/>
    <property type="project" value="UniProtKB-SubCell"/>
</dbReference>
<keyword evidence="6 12" id="KW-0863">Zinc-finger</keyword>
<feature type="region of interest" description="Disordered" evidence="13">
    <location>
        <begin position="954"/>
        <end position="1032"/>
    </location>
</feature>
<evidence type="ECO:0000313" key="15">
    <source>
        <dbReference type="EMBL" id="GFO46137.1"/>
    </source>
</evidence>
<feature type="domain" description="C2H2-type" evidence="14">
    <location>
        <begin position="509"/>
        <end position="536"/>
    </location>
</feature>
<dbReference type="SMART" id="SM00355">
    <property type="entry name" value="ZnF_C2H2"/>
    <property type="match status" value="28"/>
</dbReference>
<evidence type="ECO:0000256" key="8">
    <source>
        <dbReference type="ARBA" id="ARBA00023015"/>
    </source>
</evidence>
<dbReference type="FunFam" id="3.30.160.60:FF:000100">
    <property type="entry name" value="Zinc finger 45-like"/>
    <property type="match status" value="1"/>
</dbReference>
<sequence length="1466" mass="164982">MEAAEITPVEVKTEEDQSRPAKPNKTAEFHCSTCGKEFRRKDNLQAHIERIHFKDLTRSFECQFCGQQFRHVGFWKRHEALHGSGPVRCLTCQAQFKGQGELRKHYREKHEQPQLCLMCKEVFYNKEALLLHVKRCKKPSSTSQTETQASDSGNKNSSSQTCPICSHSCVDPSQWPLIFYKGEKLRACPKCARSSSFAVKSQISAQYSFSCCLCSKSFCNQDELVFHRVQAHDDKDAVHEMLKLSKSLPKTNVPSELKSKSCPVCQKYFPSPAKLRTHLASHQGERPFTCQTCQKTFKRKDNLKQHQLVHSSKKPYPCSLCKESFRRQSQLKFHKIQVHGVKIFLQDLRTYSKPSLPSKVKKLSTKSFLCHICGNSFGSKFSLKEHELRIHFGRDKLHCEDCGKTFKQQANLVVHMMAHLGIAPYQCSTCQHCFSTSTQLRKHERSHTGEMPFPCLQCGRQFGEAHLLKMHMRTHTGDRPYVCPFCGKAFGHYTTLRTHKRIHTGDKPFQCSQCKMSFSQRSSLTYHLRSHRGERPYSCHICGKAYTRMATLNIHLTRHTGQKRVACPLCDFTCDTPKHLRKHAAKVHQGCDVSPAKPQSASQPSSVALQTNNVDRMSQSSTTCTTEATYNSSFYFGNTLSATHSVPMPTTHSVQMSTTYSMQMPTSHNEQMPTSHSVQIPMAHSIQMPMTHNAQMPTTHNIQMPSTPSVPCVPFVPLSQSIASYAQNSYPGIFSQVPEHVPQSWNIMPTNVQNNYPPADGSAFNRPGEERLMWKSQDLSSTGTLPQATSEAVSFVDPRAFQQYQTQVSQSISDAHNTGSSFVADNLETKVQSVGAGPGSEVVNEDIPRETDGLAYAKLRSSSEVSPHSISSNRDSSQTDTGSALISESTKREVSEFQVTQRSSENEQETIDPSKSLSQNVLKGVSIDLIKSTTNIDDESVGHSEVECTSNFLTGEDHRSGWTNAKDTSKRFSKRKGNKSSQKSGTRVAKSSQKQWAVLLKTKEKKSKKVKAAPTHQARGKKKSQKVVHSKKTKKLIKLEVGEESFKKEQNHKQNSSAPACCPICGKTFTFAANLPKHLRLHTGERPYMCPICSCSFPRSDYLKNHMKTAHTNPEQSKFLCVQCGEPFSDIVQLEEHLHEIHAGVYPFCCNSCSYSTVQLSNLKRHVKDVHQLEDKFHFQCALCLQIFSKTTDLRVHVDSVHNANERGSREKDQTGTGGDSVKEELQSLEQIGIDKCPYKCGQCGHFYNNIAVLGQHMTKKHAGEKRFKCGVCQNAYVAAHMLARHMLSHSGERPRMCDTCGKSFPDSAQLRKHRIVHTDDKPFLCKQCGQAFKHRNTLRSHERIHSGSKPFKCKLCDASFAQRASLKYHESSHLGLKPYMCQICGNSYTRATTLKVHMNHHDGIRKLSCSLCEYMCDKPKLLRKHMARVHPEQNVDQQMPPAGLPSVRTDPGSRLLGSHQDGGVL</sequence>
<feature type="domain" description="C2H2-type" evidence="14">
    <location>
        <begin position="425"/>
        <end position="452"/>
    </location>
</feature>
<feature type="domain" description="C2H2-type" evidence="14">
    <location>
        <begin position="1268"/>
        <end position="1295"/>
    </location>
</feature>
<dbReference type="InterPro" id="IPR050752">
    <property type="entry name" value="C2H2-ZF_domain"/>
</dbReference>
<evidence type="ECO:0000256" key="6">
    <source>
        <dbReference type="ARBA" id="ARBA00022771"/>
    </source>
</evidence>
<feature type="domain" description="C2H2-type" evidence="14">
    <location>
        <begin position="87"/>
        <end position="115"/>
    </location>
</feature>
<feature type="domain" description="C2H2-type" evidence="14">
    <location>
        <begin position="60"/>
        <end position="82"/>
    </location>
</feature>
<comment type="similarity">
    <text evidence="3">Belongs to the krueppel C2H2-type zinc-finger protein family.</text>
</comment>
<feature type="domain" description="C2H2-type" evidence="14">
    <location>
        <begin position="1324"/>
        <end position="1351"/>
    </location>
</feature>
<dbReference type="Pfam" id="PF12874">
    <property type="entry name" value="zf-met"/>
    <property type="match status" value="1"/>
</dbReference>
<feature type="region of interest" description="Disordered" evidence="13">
    <location>
        <begin position="860"/>
        <end position="917"/>
    </location>
</feature>
<dbReference type="GO" id="GO:0000978">
    <property type="term" value="F:RNA polymerase II cis-regulatory region sequence-specific DNA binding"/>
    <property type="evidence" value="ECO:0007669"/>
    <property type="project" value="TreeGrafter"/>
</dbReference>
<feature type="domain" description="C2H2-type" evidence="14">
    <location>
        <begin position="288"/>
        <end position="315"/>
    </location>
</feature>
<proteinExistence type="inferred from homology"/>
<dbReference type="FunFam" id="3.30.160.60:FF:002343">
    <property type="entry name" value="Zinc finger protein 33A"/>
    <property type="match status" value="1"/>
</dbReference>
<feature type="domain" description="C2H2-type" evidence="14">
    <location>
        <begin position="1352"/>
        <end position="1379"/>
    </location>
</feature>